<reference evidence="6" key="2">
    <citation type="submission" date="2014-02" db="EMBL/GenBank/DDBJ databases">
        <title>Complete DNA sequence of /Kuraishia capsulata/ illustrates novel genomic features among budding yeasts (/Saccharomycotina/).</title>
        <authorList>
            <person name="Morales L."/>
            <person name="Noel B."/>
            <person name="Porcel B."/>
            <person name="Marcet-Houben M."/>
            <person name="Hullo M-F."/>
            <person name="Sacerdot C."/>
            <person name="Tekaia F."/>
            <person name="Leh-Louis V."/>
            <person name="Despons L."/>
            <person name="Khanna V."/>
            <person name="Aury J-M."/>
            <person name="Barbe V."/>
            <person name="Couloux A."/>
            <person name="Labadie K."/>
            <person name="Pelletier E."/>
            <person name="Souciet J-L."/>
            <person name="Boekhout T."/>
            <person name="Gabaldon T."/>
            <person name="Wincker P."/>
            <person name="Dujon B."/>
        </authorList>
    </citation>
    <scope>NUCLEOTIDE SEQUENCE</scope>
    <source>
        <strain evidence="6">CBS 1993</strain>
    </source>
</reference>
<keyword evidence="7" id="KW-1185">Reference proteome</keyword>
<evidence type="ECO:0000256" key="4">
    <source>
        <dbReference type="ARBA" id="ARBA00023224"/>
    </source>
</evidence>
<dbReference type="PANTHER" id="PTHR28189:SF1">
    <property type="entry name" value="GUANINE NUCLEOTIDE-BINDING PROTEIN SUBUNIT GAMMA"/>
    <property type="match status" value="1"/>
</dbReference>
<protein>
    <recommendedName>
        <fullName evidence="5">G protein gamma domain-containing protein</fullName>
    </recommendedName>
</protein>
<dbReference type="RefSeq" id="XP_022458362.1">
    <property type="nucleotide sequence ID" value="XM_022602569.1"/>
</dbReference>
<comment type="subcellular location">
    <subcellularLocation>
        <location evidence="1">Membrane</location>
    </subcellularLocation>
</comment>
<evidence type="ECO:0000256" key="3">
    <source>
        <dbReference type="ARBA" id="ARBA00023136"/>
    </source>
</evidence>
<dbReference type="HOGENOM" id="CLU_163540_0_0_1"/>
<evidence type="ECO:0000259" key="5">
    <source>
        <dbReference type="SMART" id="SM01224"/>
    </source>
</evidence>
<dbReference type="Proteomes" id="UP000019384">
    <property type="component" value="Unassembled WGS sequence"/>
</dbReference>
<dbReference type="InterPro" id="IPR041848">
    <property type="entry name" value="Ste18_fungal"/>
</dbReference>
<dbReference type="InterPro" id="IPR015898">
    <property type="entry name" value="G-protein_gamma-like_dom"/>
</dbReference>
<keyword evidence="3" id="KW-0472">Membrane</keyword>
<reference evidence="6" key="1">
    <citation type="submission" date="2013-12" db="EMBL/GenBank/DDBJ databases">
        <authorList>
            <person name="Genoscope - CEA"/>
        </authorList>
    </citation>
    <scope>NUCLEOTIDE SEQUENCE</scope>
    <source>
        <strain evidence="6">CBS 1993</strain>
    </source>
</reference>
<dbReference type="GO" id="GO:0031681">
    <property type="term" value="F:G-protein beta-subunit binding"/>
    <property type="evidence" value="ECO:0007669"/>
    <property type="project" value="InterPro"/>
</dbReference>
<evidence type="ECO:0000256" key="1">
    <source>
        <dbReference type="ARBA" id="ARBA00004370"/>
    </source>
</evidence>
<dbReference type="SMART" id="SM01224">
    <property type="entry name" value="G_gamma"/>
    <property type="match status" value="1"/>
</dbReference>
<dbReference type="GO" id="GO:0005834">
    <property type="term" value="C:heterotrimeric G-protein complex"/>
    <property type="evidence" value="ECO:0007669"/>
    <property type="project" value="TreeGrafter"/>
</dbReference>
<evidence type="ECO:0000313" key="6">
    <source>
        <dbReference type="EMBL" id="CDK26356.1"/>
    </source>
</evidence>
<dbReference type="PANTHER" id="PTHR28189">
    <property type="entry name" value="GUANINE NUCLEOTIDE-BINDING PROTEIN SUBUNIT GAMMA"/>
    <property type="match status" value="1"/>
</dbReference>
<gene>
    <name evidence="6" type="ORF">KUCA_T00002328001</name>
</gene>
<keyword evidence="4" id="KW-0807">Transducer</keyword>
<comment type="similarity">
    <text evidence="2">Belongs to the G protein gamma family.</text>
</comment>
<proteinExistence type="inferred from homology"/>
<organism evidence="6 7">
    <name type="scientific">Kuraishia capsulata CBS 1993</name>
    <dbReference type="NCBI Taxonomy" id="1382522"/>
    <lineage>
        <taxon>Eukaryota</taxon>
        <taxon>Fungi</taxon>
        <taxon>Dikarya</taxon>
        <taxon>Ascomycota</taxon>
        <taxon>Saccharomycotina</taxon>
        <taxon>Pichiomycetes</taxon>
        <taxon>Pichiales</taxon>
        <taxon>Pichiaceae</taxon>
        <taxon>Kuraishia</taxon>
    </lineage>
</organism>
<dbReference type="AlphaFoldDB" id="W6MJB3"/>
<feature type="domain" description="G protein gamma" evidence="5">
    <location>
        <begin position="14"/>
        <end position="95"/>
    </location>
</feature>
<accession>W6MJB3</accession>
<dbReference type="Pfam" id="PF00631">
    <property type="entry name" value="G-gamma"/>
    <property type="match status" value="1"/>
</dbReference>
<dbReference type="OrthoDB" id="19232at2759"/>
<sequence>MSEENRIRQQNKIKALKLERINQFNQRLRLDLSRDRTMASSRCVEIINYSQDTKDYMVTQLWGELPDHVSGYSQAKARAAKRAYPRQDDGCCCIT</sequence>
<dbReference type="EMBL" id="HG793127">
    <property type="protein sequence ID" value="CDK26356.1"/>
    <property type="molecule type" value="Genomic_DNA"/>
</dbReference>
<dbReference type="GO" id="GO:0007186">
    <property type="term" value="P:G protein-coupled receptor signaling pathway"/>
    <property type="evidence" value="ECO:0007669"/>
    <property type="project" value="InterPro"/>
</dbReference>
<evidence type="ECO:0000313" key="7">
    <source>
        <dbReference type="Proteomes" id="UP000019384"/>
    </source>
</evidence>
<evidence type="ECO:0000256" key="2">
    <source>
        <dbReference type="ARBA" id="ARBA00007431"/>
    </source>
</evidence>
<dbReference type="GeneID" id="34519750"/>
<name>W6MJB3_9ASCO</name>
<dbReference type="STRING" id="1382522.W6MJB3"/>
<dbReference type="GO" id="GO:0000750">
    <property type="term" value="P:pheromone-dependent signal transduction involved in conjugation with cellular fusion"/>
    <property type="evidence" value="ECO:0007669"/>
    <property type="project" value="InterPro"/>
</dbReference>